<keyword evidence="2" id="KW-0732">Signal</keyword>
<dbReference type="AlphaFoldDB" id="A0A841GXG3"/>
<feature type="signal peptide" evidence="2">
    <location>
        <begin position="1"/>
        <end position="24"/>
    </location>
</feature>
<reference evidence="3 4" key="1">
    <citation type="submission" date="2020-08" db="EMBL/GenBank/DDBJ databases">
        <title>Genomic Encyclopedia of Type Strains, Phase IV (KMG-IV): sequencing the most valuable type-strain genomes for metagenomic binning, comparative biology and taxonomic classification.</title>
        <authorList>
            <person name="Goeker M."/>
        </authorList>
    </citation>
    <scope>NUCLEOTIDE SEQUENCE [LARGE SCALE GENOMIC DNA]</scope>
    <source>
        <strain evidence="3 4">DSM 29007</strain>
    </source>
</reference>
<evidence type="ECO:0000313" key="4">
    <source>
        <dbReference type="Proteomes" id="UP000582837"/>
    </source>
</evidence>
<accession>A0A841GXG3</accession>
<feature type="compositionally biased region" description="Polar residues" evidence="1">
    <location>
        <begin position="27"/>
        <end position="38"/>
    </location>
</feature>
<protein>
    <recommendedName>
        <fullName evidence="5">Lipoprotein</fullName>
    </recommendedName>
</protein>
<dbReference type="PROSITE" id="PS51257">
    <property type="entry name" value="PROKAR_LIPOPROTEIN"/>
    <property type="match status" value="1"/>
</dbReference>
<feature type="region of interest" description="Disordered" evidence="1">
    <location>
        <begin position="27"/>
        <end position="71"/>
    </location>
</feature>
<evidence type="ECO:0000313" key="3">
    <source>
        <dbReference type="EMBL" id="MBB6070316.1"/>
    </source>
</evidence>
<evidence type="ECO:0000256" key="2">
    <source>
        <dbReference type="SAM" id="SignalP"/>
    </source>
</evidence>
<dbReference type="RefSeq" id="WP_170035709.1">
    <property type="nucleotide sequence ID" value="NZ_JABDTL010000001.1"/>
</dbReference>
<keyword evidence="4" id="KW-1185">Reference proteome</keyword>
<organism evidence="3 4">
    <name type="scientific">Longimicrobium terrae</name>
    <dbReference type="NCBI Taxonomy" id="1639882"/>
    <lineage>
        <taxon>Bacteria</taxon>
        <taxon>Pseudomonadati</taxon>
        <taxon>Gemmatimonadota</taxon>
        <taxon>Longimicrobiia</taxon>
        <taxon>Longimicrobiales</taxon>
        <taxon>Longimicrobiaceae</taxon>
        <taxon>Longimicrobium</taxon>
    </lineage>
</organism>
<sequence>MRLASRVLALGLACTILSLGACQATNPITPPDETSPSFNGVGMMGGGGRSDGEDEDPPTTDTAAGDGLPTDTLIVLPL</sequence>
<feature type="chain" id="PRO_5032473402" description="Lipoprotein" evidence="2">
    <location>
        <begin position="25"/>
        <end position="78"/>
    </location>
</feature>
<comment type="caution">
    <text evidence="3">The sequence shown here is derived from an EMBL/GenBank/DDBJ whole genome shotgun (WGS) entry which is preliminary data.</text>
</comment>
<proteinExistence type="predicted"/>
<evidence type="ECO:0000256" key="1">
    <source>
        <dbReference type="SAM" id="MobiDB-lite"/>
    </source>
</evidence>
<dbReference type="EMBL" id="JACHIA010000004">
    <property type="protein sequence ID" value="MBB6070316.1"/>
    <property type="molecule type" value="Genomic_DNA"/>
</dbReference>
<dbReference type="Proteomes" id="UP000582837">
    <property type="component" value="Unassembled WGS sequence"/>
</dbReference>
<gene>
    <name evidence="3" type="ORF">HNQ61_001935</name>
</gene>
<evidence type="ECO:0008006" key="5">
    <source>
        <dbReference type="Google" id="ProtNLM"/>
    </source>
</evidence>
<name>A0A841GXG3_9BACT</name>